<keyword evidence="4 9" id="KW-0378">Hydrolase</keyword>
<keyword evidence="6 9" id="KW-0051">Antiviral defense</keyword>
<evidence type="ECO:0000256" key="1">
    <source>
        <dbReference type="ARBA" id="ARBA00022722"/>
    </source>
</evidence>
<dbReference type="HAMAP" id="MF_01470">
    <property type="entry name" value="Cas1"/>
    <property type="match status" value="1"/>
</dbReference>
<feature type="binding site" evidence="9">
    <location>
        <position position="217"/>
    </location>
    <ligand>
        <name>Mn(2+)</name>
        <dbReference type="ChEBI" id="CHEBI:29035"/>
    </ligand>
</feature>
<dbReference type="NCBIfam" id="TIGR00287">
    <property type="entry name" value="cas1"/>
    <property type="match status" value="1"/>
</dbReference>
<dbReference type="Gene3D" id="3.100.10.20">
    <property type="entry name" value="CRISPR-associated endonuclease Cas1, N-terminal domain"/>
    <property type="match status" value="1"/>
</dbReference>
<comment type="similarity">
    <text evidence="9">Belongs to the CRISPR-associated endonuclease Cas1 family.</text>
</comment>
<dbReference type="InterPro" id="IPR019858">
    <property type="entry name" value="CRISPR-assoc_Cas1_HMARI/TNEAP"/>
</dbReference>
<dbReference type="EC" id="3.1.-.-" evidence="9"/>
<keyword evidence="8 9" id="KW-0464">Manganese</keyword>
<gene>
    <name evidence="10" type="primary">cas1b</name>
    <name evidence="9" type="synonym">cas1</name>
    <name evidence="10" type="ORF">GCM10020366_27370</name>
</gene>
<dbReference type="PANTHER" id="PTHR43219">
    <property type="entry name" value="CRISPR-ASSOCIATED ENDONUCLEASE CAS1"/>
    <property type="match status" value="1"/>
</dbReference>
<comment type="function">
    <text evidence="9">CRISPR (clustered regularly interspaced short palindromic repeat), is an adaptive immune system that provides protection against mobile genetic elements (viruses, transposable elements and conjugative plasmids). CRISPR clusters contain spacers, sequences complementary to antecedent mobile elements, and target invading nucleic acids. CRISPR clusters are transcribed and processed into CRISPR RNA (crRNA). Acts as a dsDNA endonuclease. Involved in the integration of spacer DNA into the CRISPR cassette.</text>
</comment>
<evidence type="ECO:0000313" key="10">
    <source>
        <dbReference type="EMBL" id="GAA3357810.1"/>
    </source>
</evidence>
<keyword evidence="1 9" id="KW-0540">Nuclease</keyword>
<comment type="cofactor">
    <cofactor evidence="9">
        <name>Mg(2+)</name>
        <dbReference type="ChEBI" id="CHEBI:18420"/>
    </cofactor>
    <cofactor evidence="9">
        <name>Mn(2+)</name>
        <dbReference type="ChEBI" id="CHEBI:29035"/>
    </cofactor>
</comment>
<evidence type="ECO:0000256" key="9">
    <source>
        <dbReference type="HAMAP-Rule" id="MF_01470"/>
    </source>
</evidence>
<dbReference type="NCBIfam" id="TIGR03641">
    <property type="entry name" value="cas1_HMARI"/>
    <property type="match status" value="1"/>
</dbReference>
<dbReference type="GO" id="GO:0004519">
    <property type="term" value="F:endonuclease activity"/>
    <property type="evidence" value="ECO:0007669"/>
    <property type="project" value="UniProtKB-KW"/>
</dbReference>
<evidence type="ECO:0000256" key="3">
    <source>
        <dbReference type="ARBA" id="ARBA00022759"/>
    </source>
</evidence>
<accession>A0ABP6RQN3</accession>
<evidence type="ECO:0000256" key="7">
    <source>
        <dbReference type="ARBA" id="ARBA00023125"/>
    </source>
</evidence>
<evidence type="ECO:0000313" key="11">
    <source>
        <dbReference type="Proteomes" id="UP001500483"/>
    </source>
</evidence>
<proteinExistence type="inferred from homology"/>
<dbReference type="InterPro" id="IPR042211">
    <property type="entry name" value="CRISPR-assoc_Cas1_N"/>
</dbReference>
<keyword evidence="7 9" id="KW-0238">DNA-binding</keyword>
<dbReference type="PANTHER" id="PTHR43219:SF2">
    <property type="entry name" value="CRISPR-ASSOCIATED ENDONUCLEASE CAS1"/>
    <property type="match status" value="1"/>
</dbReference>
<sequence>MPTTARTYWLTSPCRLRRQDQSLRIERDGHDPRHIPITDVRDIIAAAEVDLNTAMISLLNKHRINVHFLSHYGDYAGSLLPADTATSSHTVLAQAQLAADPDASLPIARALVDAAAFNIRWVIDRRLLHEPYQTLKDTAKTATSRGELMAAEGNFRRSAWEVLDTKLPDWLQLAGRHRRPPTNAGNAVISYVNGLVYSRALTALRLTPLHTGIGFLHSTLERHRHSLALDLAELFKPLFAERLLLRLAGRRQLKPHHFDTTANQAMLSAKGRTLIIENVRNDLATTVTHRGLNRKVAYDELLYLDALALTRTCLEESPYKPFRIWW</sequence>
<feature type="binding site" evidence="9">
    <location>
        <position position="152"/>
    </location>
    <ligand>
        <name>Mn(2+)</name>
        <dbReference type="ChEBI" id="CHEBI:29035"/>
    </ligand>
</feature>
<dbReference type="InterPro" id="IPR002729">
    <property type="entry name" value="CRISPR-assoc_Cas1"/>
</dbReference>
<evidence type="ECO:0000256" key="6">
    <source>
        <dbReference type="ARBA" id="ARBA00023118"/>
    </source>
</evidence>
<protein>
    <recommendedName>
        <fullName evidence="9">CRISPR-associated endonuclease Cas1</fullName>
        <ecNumber evidence="9">3.1.-.-</ecNumber>
    </recommendedName>
</protein>
<dbReference type="Proteomes" id="UP001500483">
    <property type="component" value="Unassembled WGS sequence"/>
</dbReference>
<keyword evidence="3 9" id="KW-0255">Endonuclease</keyword>
<dbReference type="InterPro" id="IPR042206">
    <property type="entry name" value="CRISPR-assoc_Cas1_C"/>
</dbReference>
<feature type="binding site" evidence="9">
    <location>
        <position position="233"/>
    </location>
    <ligand>
        <name>Mn(2+)</name>
        <dbReference type="ChEBI" id="CHEBI:29035"/>
    </ligand>
</feature>
<comment type="caution">
    <text evidence="10">The sequence shown here is derived from an EMBL/GenBank/DDBJ whole genome shotgun (WGS) entry which is preliminary data.</text>
</comment>
<keyword evidence="5 9" id="KW-0460">Magnesium</keyword>
<evidence type="ECO:0000256" key="8">
    <source>
        <dbReference type="ARBA" id="ARBA00023211"/>
    </source>
</evidence>
<dbReference type="Pfam" id="PF01867">
    <property type="entry name" value="Cas_Cas1"/>
    <property type="match status" value="1"/>
</dbReference>
<reference evidence="11" key="1">
    <citation type="journal article" date="2019" name="Int. J. Syst. Evol. Microbiol.">
        <title>The Global Catalogue of Microorganisms (GCM) 10K type strain sequencing project: providing services to taxonomists for standard genome sequencing and annotation.</title>
        <authorList>
            <consortium name="The Broad Institute Genomics Platform"/>
            <consortium name="The Broad Institute Genome Sequencing Center for Infectious Disease"/>
            <person name="Wu L."/>
            <person name="Ma J."/>
        </authorList>
    </citation>
    <scope>NUCLEOTIDE SEQUENCE [LARGE SCALE GENOMIC DNA]</scope>
    <source>
        <strain evidence="11">JCM 9687</strain>
    </source>
</reference>
<comment type="subunit">
    <text evidence="9">Homodimer, forms a heterotetramer with a Cas2 homodimer.</text>
</comment>
<dbReference type="Gene3D" id="1.20.120.920">
    <property type="entry name" value="CRISPR-associated endonuclease Cas1, C-terminal domain"/>
    <property type="match status" value="1"/>
</dbReference>
<dbReference type="RefSeq" id="WP_344926778.1">
    <property type="nucleotide sequence ID" value="NZ_BAAAYK010000038.1"/>
</dbReference>
<evidence type="ECO:0000256" key="2">
    <source>
        <dbReference type="ARBA" id="ARBA00022723"/>
    </source>
</evidence>
<name>A0ABP6RQN3_9PSEU</name>
<keyword evidence="2 9" id="KW-0479">Metal-binding</keyword>
<organism evidence="10 11">
    <name type="scientific">Saccharopolyspora gregorii</name>
    <dbReference type="NCBI Taxonomy" id="33914"/>
    <lineage>
        <taxon>Bacteria</taxon>
        <taxon>Bacillati</taxon>
        <taxon>Actinomycetota</taxon>
        <taxon>Actinomycetes</taxon>
        <taxon>Pseudonocardiales</taxon>
        <taxon>Pseudonocardiaceae</taxon>
        <taxon>Saccharopolyspora</taxon>
    </lineage>
</organism>
<dbReference type="EMBL" id="BAAAYK010000038">
    <property type="protein sequence ID" value="GAA3357810.1"/>
    <property type="molecule type" value="Genomic_DNA"/>
</dbReference>
<evidence type="ECO:0000256" key="4">
    <source>
        <dbReference type="ARBA" id="ARBA00022801"/>
    </source>
</evidence>
<evidence type="ECO:0000256" key="5">
    <source>
        <dbReference type="ARBA" id="ARBA00022842"/>
    </source>
</evidence>
<keyword evidence="11" id="KW-1185">Reference proteome</keyword>